<dbReference type="Proteomes" id="UP000256780">
    <property type="component" value="Chromosome CBM2587_b"/>
</dbReference>
<organism evidence="2 3">
    <name type="scientific">Cupriavidus taiwanensis</name>
    <dbReference type="NCBI Taxonomy" id="164546"/>
    <lineage>
        <taxon>Bacteria</taxon>
        <taxon>Pseudomonadati</taxon>
        <taxon>Pseudomonadota</taxon>
        <taxon>Betaproteobacteria</taxon>
        <taxon>Burkholderiales</taxon>
        <taxon>Burkholderiaceae</taxon>
        <taxon>Cupriavidus</taxon>
    </lineage>
</organism>
<dbReference type="AlphaFoldDB" id="A0A975X9W3"/>
<gene>
    <name evidence="2" type="ORF">CBM2587_B60286</name>
</gene>
<proteinExistence type="predicted"/>
<evidence type="ECO:0000313" key="2">
    <source>
        <dbReference type="EMBL" id="SOY63274.1"/>
    </source>
</evidence>
<name>A0A975X9W3_9BURK</name>
<evidence type="ECO:0000256" key="1">
    <source>
        <dbReference type="SAM" id="SignalP"/>
    </source>
</evidence>
<dbReference type="EMBL" id="OFSQ01000035">
    <property type="protein sequence ID" value="SOY63274.1"/>
    <property type="molecule type" value="Genomic_DNA"/>
</dbReference>
<evidence type="ECO:0008006" key="4">
    <source>
        <dbReference type="Google" id="ProtNLM"/>
    </source>
</evidence>
<evidence type="ECO:0000313" key="3">
    <source>
        <dbReference type="Proteomes" id="UP000256780"/>
    </source>
</evidence>
<reference evidence="2 3" key="1">
    <citation type="submission" date="2018-01" db="EMBL/GenBank/DDBJ databases">
        <authorList>
            <person name="Clerissi C."/>
        </authorList>
    </citation>
    <scope>NUCLEOTIDE SEQUENCE [LARGE SCALE GENOMIC DNA]</scope>
    <source>
        <strain evidence="2">Cupriavidus sp. LMG 19464</strain>
    </source>
</reference>
<feature type="signal peptide" evidence="1">
    <location>
        <begin position="1"/>
        <end position="37"/>
    </location>
</feature>
<feature type="chain" id="PRO_5037064113" description="Lysozyme inhibitor LprI N-terminal domain-containing protein" evidence="1">
    <location>
        <begin position="38"/>
        <end position="173"/>
    </location>
</feature>
<protein>
    <recommendedName>
        <fullName evidence="4">Lysozyme inhibitor LprI N-terminal domain-containing protein</fullName>
    </recommendedName>
</protein>
<sequence>MSCHGASLERQQSMHRMPMHPNLIACALAGCASMALAATTELPPAVAQASRHAMVACQEFMHDDADEYRSCIDAVAREIPRGRKDTAARLLGHYYYAWVGANSAARLSLPGAEAVAGVYLGEFRAWQRKLGVGDETLCTAVEGDCGQRVGTIKQVEAEIRTRNRARREAGALN</sequence>
<accession>A0A975X9W3</accession>
<comment type="caution">
    <text evidence="2">The sequence shown here is derived from an EMBL/GenBank/DDBJ whole genome shotgun (WGS) entry which is preliminary data.</text>
</comment>
<keyword evidence="1" id="KW-0732">Signal</keyword>